<accession>A0ABD2NKB4</accession>
<sequence length="92" mass="10592">MVPRMKTLRIMVFRLSDVFMKPPSNENGEVMDEDSGDEEQVRPSNLPDSQLSAPAEIHSDNRNRDDQFDLEDEISAAELTKKLKKSERKDEL</sequence>
<dbReference type="Proteomes" id="UP001516400">
    <property type="component" value="Unassembled WGS sequence"/>
</dbReference>
<evidence type="ECO:0000313" key="2">
    <source>
        <dbReference type="EMBL" id="KAL3279141.1"/>
    </source>
</evidence>
<evidence type="ECO:0000313" key="3">
    <source>
        <dbReference type="Proteomes" id="UP001516400"/>
    </source>
</evidence>
<keyword evidence="3" id="KW-1185">Reference proteome</keyword>
<feature type="compositionally biased region" description="Acidic residues" evidence="1">
    <location>
        <begin position="29"/>
        <end position="38"/>
    </location>
</feature>
<reference evidence="2 3" key="1">
    <citation type="journal article" date="2021" name="BMC Biol.">
        <title>Horizontally acquired antibacterial genes associated with adaptive radiation of ladybird beetles.</title>
        <authorList>
            <person name="Li H.S."/>
            <person name="Tang X.F."/>
            <person name="Huang Y.H."/>
            <person name="Xu Z.Y."/>
            <person name="Chen M.L."/>
            <person name="Du X.Y."/>
            <person name="Qiu B.Y."/>
            <person name="Chen P.T."/>
            <person name="Zhang W."/>
            <person name="Slipinski A."/>
            <person name="Escalona H.E."/>
            <person name="Waterhouse R.M."/>
            <person name="Zwick A."/>
            <person name="Pang H."/>
        </authorList>
    </citation>
    <scope>NUCLEOTIDE SEQUENCE [LARGE SCALE GENOMIC DNA]</scope>
    <source>
        <strain evidence="2">SYSU2018</strain>
    </source>
</reference>
<evidence type="ECO:0000256" key="1">
    <source>
        <dbReference type="SAM" id="MobiDB-lite"/>
    </source>
</evidence>
<feature type="compositionally biased region" description="Basic and acidic residues" evidence="1">
    <location>
        <begin position="57"/>
        <end position="66"/>
    </location>
</feature>
<comment type="caution">
    <text evidence="2">The sequence shown here is derived from an EMBL/GenBank/DDBJ whole genome shotgun (WGS) entry which is preliminary data.</text>
</comment>
<gene>
    <name evidence="2" type="ORF">HHI36_016655</name>
</gene>
<protein>
    <submittedName>
        <fullName evidence="2">Uncharacterized protein</fullName>
    </submittedName>
</protein>
<proteinExistence type="predicted"/>
<feature type="compositionally biased region" description="Polar residues" evidence="1">
    <location>
        <begin position="42"/>
        <end position="52"/>
    </location>
</feature>
<dbReference type="EMBL" id="JABFTP020000124">
    <property type="protein sequence ID" value="KAL3279141.1"/>
    <property type="molecule type" value="Genomic_DNA"/>
</dbReference>
<name>A0ABD2NKB4_9CUCU</name>
<organism evidence="2 3">
    <name type="scientific">Cryptolaemus montrouzieri</name>
    <dbReference type="NCBI Taxonomy" id="559131"/>
    <lineage>
        <taxon>Eukaryota</taxon>
        <taxon>Metazoa</taxon>
        <taxon>Ecdysozoa</taxon>
        <taxon>Arthropoda</taxon>
        <taxon>Hexapoda</taxon>
        <taxon>Insecta</taxon>
        <taxon>Pterygota</taxon>
        <taxon>Neoptera</taxon>
        <taxon>Endopterygota</taxon>
        <taxon>Coleoptera</taxon>
        <taxon>Polyphaga</taxon>
        <taxon>Cucujiformia</taxon>
        <taxon>Coccinelloidea</taxon>
        <taxon>Coccinellidae</taxon>
        <taxon>Scymninae</taxon>
        <taxon>Scymnini</taxon>
        <taxon>Cryptolaemus</taxon>
    </lineage>
</organism>
<dbReference type="AlphaFoldDB" id="A0ABD2NKB4"/>
<feature type="region of interest" description="Disordered" evidence="1">
    <location>
        <begin position="20"/>
        <end position="66"/>
    </location>
</feature>